<dbReference type="GO" id="GO:0022857">
    <property type="term" value="F:transmembrane transporter activity"/>
    <property type="evidence" value="ECO:0007669"/>
    <property type="project" value="UniProtKB-UniRule"/>
</dbReference>
<organism evidence="4 5">
    <name type="scientific">Roseococcus suduntuyensis</name>
    <dbReference type="NCBI Taxonomy" id="455361"/>
    <lineage>
        <taxon>Bacteria</taxon>
        <taxon>Pseudomonadati</taxon>
        <taxon>Pseudomonadota</taxon>
        <taxon>Alphaproteobacteria</taxon>
        <taxon>Acetobacterales</taxon>
        <taxon>Roseomonadaceae</taxon>
        <taxon>Roseococcus</taxon>
    </lineage>
</organism>
<comment type="caution">
    <text evidence="4">The sequence shown here is derived from an EMBL/GenBank/DDBJ whole genome shotgun (WGS) entry which is preliminary data.</text>
</comment>
<accession>A0A840A8U9</accession>
<keyword evidence="5" id="KW-1185">Reference proteome</keyword>
<feature type="transmembrane region" description="Helical" evidence="2">
    <location>
        <begin position="520"/>
        <end position="543"/>
    </location>
</feature>
<dbReference type="Proteomes" id="UP000553193">
    <property type="component" value="Unassembled WGS sequence"/>
</dbReference>
<feature type="transmembrane region" description="Helical" evidence="2">
    <location>
        <begin position="359"/>
        <end position="376"/>
    </location>
</feature>
<evidence type="ECO:0000259" key="3">
    <source>
        <dbReference type="Pfam" id="PF06808"/>
    </source>
</evidence>
<feature type="transmembrane region" description="Helical" evidence="2">
    <location>
        <begin position="239"/>
        <end position="264"/>
    </location>
</feature>
<dbReference type="PANTHER" id="PTHR43849">
    <property type="entry name" value="BLL3936 PROTEIN"/>
    <property type="match status" value="1"/>
</dbReference>
<feature type="transmembrane region" description="Helical" evidence="2">
    <location>
        <begin position="586"/>
        <end position="609"/>
    </location>
</feature>
<evidence type="ECO:0000256" key="1">
    <source>
        <dbReference type="RuleBase" id="RU369079"/>
    </source>
</evidence>
<dbReference type="InterPro" id="IPR010656">
    <property type="entry name" value="DctM"/>
</dbReference>
<feature type="transmembrane region" description="Helical" evidence="2">
    <location>
        <begin position="89"/>
        <end position="107"/>
    </location>
</feature>
<comment type="subcellular location">
    <subcellularLocation>
        <location evidence="1">Cell inner membrane</location>
        <topology evidence="1">Multi-pass membrane protein</topology>
    </subcellularLocation>
</comment>
<keyword evidence="2" id="KW-0812">Transmembrane</keyword>
<evidence type="ECO:0000313" key="5">
    <source>
        <dbReference type="Proteomes" id="UP000553193"/>
    </source>
</evidence>
<feature type="transmembrane region" description="Helical" evidence="2">
    <location>
        <begin position="555"/>
        <end position="574"/>
    </location>
</feature>
<dbReference type="RefSeq" id="WP_184381704.1">
    <property type="nucleotide sequence ID" value="NZ_JACIDJ010000001.1"/>
</dbReference>
<feature type="transmembrane region" description="Helical" evidence="2">
    <location>
        <begin position="146"/>
        <end position="168"/>
    </location>
</feature>
<dbReference type="NCBIfam" id="TIGR02123">
    <property type="entry name" value="TRAP_fused"/>
    <property type="match status" value="1"/>
</dbReference>
<gene>
    <name evidence="4" type="ORF">GGQ83_000170</name>
</gene>
<feature type="transmembrane region" description="Helical" evidence="2">
    <location>
        <begin position="382"/>
        <end position="400"/>
    </location>
</feature>
<evidence type="ECO:0000313" key="4">
    <source>
        <dbReference type="EMBL" id="MBB3896744.1"/>
    </source>
</evidence>
<keyword evidence="1" id="KW-0813">Transport</keyword>
<protein>
    <submittedName>
        <fullName evidence="4">TRAP transporter 4TM/12TM fusion protein</fullName>
    </submittedName>
</protein>
<feature type="transmembrane region" description="Helical" evidence="2">
    <location>
        <begin position="629"/>
        <end position="649"/>
    </location>
</feature>
<dbReference type="GO" id="GO:0005886">
    <property type="term" value="C:plasma membrane"/>
    <property type="evidence" value="ECO:0007669"/>
    <property type="project" value="UniProtKB-SubCell"/>
</dbReference>
<evidence type="ECO:0000256" key="2">
    <source>
        <dbReference type="SAM" id="Phobius"/>
    </source>
</evidence>
<feature type="transmembrane region" description="Helical" evidence="2">
    <location>
        <begin position="407"/>
        <end position="425"/>
    </location>
</feature>
<dbReference type="InterPro" id="IPR011853">
    <property type="entry name" value="TRAP_DctM-Dct_fused"/>
</dbReference>
<feature type="transmembrane region" description="Helical" evidence="2">
    <location>
        <begin position="308"/>
        <end position="327"/>
    </location>
</feature>
<dbReference type="EMBL" id="JACIDJ010000001">
    <property type="protein sequence ID" value="MBB3896744.1"/>
    <property type="molecule type" value="Genomic_DNA"/>
</dbReference>
<keyword evidence="1" id="KW-1003">Cell membrane</keyword>
<name>A0A840A8U9_9PROT</name>
<keyword evidence="2" id="KW-1133">Transmembrane helix</keyword>
<keyword evidence="2" id="KW-0472">Membrane</keyword>
<dbReference type="Pfam" id="PF06808">
    <property type="entry name" value="DctM"/>
    <property type="match status" value="1"/>
</dbReference>
<feature type="domain" description="TRAP C4-dicarboxylate transport system permease DctM subunit" evidence="3">
    <location>
        <begin position="130"/>
        <end position="585"/>
    </location>
</feature>
<feature type="transmembrane region" description="Helical" evidence="2">
    <location>
        <begin position="32"/>
        <end position="51"/>
    </location>
</feature>
<feature type="transmembrane region" description="Helical" evidence="2">
    <location>
        <begin position="57"/>
        <end position="77"/>
    </location>
</feature>
<reference evidence="4 5" key="1">
    <citation type="submission" date="2020-08" db="EMBL/GenBank/DDBJ databases">
        <title>Genomic Encyclopedia of Type Strains, Phase IV (KMG-IV): sequencing the most valuable type-strain genomes for metagenomic binning, comparative biology and taxonomic classification.</title>
        <authorList>
            <person name="Goeker M."/>
        </authorList>
    </citation>
    <scope>NUCLEOTIDE SEQUENCE [LARGE SCALE GENOMIC DNA]</scope>
    <source>
        <strain evidence="4 5">DSM 19979</strain>
    </source>
</reference>
<dbReference type="AlphaFoldDB" id="A0A840A8U9"/>
<feature type="transmembrane region" description="Helical" evidence="2">
    <location>
        <begin position="122"/>
        <end position="139"/>
    </location>
</feature>
<comment type="function">
    <text evidence="1">Part of the tripartite ATP-independent periplasmic (TRAP) transport system.</text>
</comment>
<feature type="transmembrane region" description="Helical" evidence="2">
    <location>
        <begin position="437"/>
        <end position="457"/>
    </location>
</feature>
<sequence>MAQTRPNDDVNTEIEDLEFASARRELPGLQGMVWRAAATAFVSFHLWILLVQPVDPTVSRAIHVFFGAALGFALFAPRASTNLVRPVPLYDWVLIGLSLIIPFHYIFDADGIEMRTFMGPNLQDLLVAGVGILLVLEFARRTAGLVMPLIAVTFIAYCFVGPWMPGILFHRGVAFDQLLVELFNNNGVLGTIVQVSASFIIMFVVFATFLQKSNAGEYFNDVALALVGRLRGGPAKVTVLSGIMFGAVSGSAVANVVASGAFTIPMMRRVGYDRATAGAIEATSSTGGQITPPVMGAGAFIMAEVLGIPYTEIALAGLIPALLFYWANYTHCDLNARKLGIRGLPRDELPRWTTILRRLYMASPLILLIFMLVQGFSPFRAAAWGIAATLVIMIVTSLVHRVWLQRQGLFTGTASAVIETVAQIYDALHGSMKEVMQLIAVCAAAGIVAGVIGVTGVGGRFASMLLDVAGASSLLAMVFAMLVAIILGMGVPTTAAYAIAAAVVAPGLIRIGVEPLVAHMFIFYFAILSAITPPVALASFAAASMARADMWQTSVIALKLGLATFIVPYMFWLSPALLAQGSLIEIAPALITALGGVWFLACATEGWMLNGPLNPVLRFVSGSAGFMMMIPESMTDLTGITIGVALFLWQRRAYPVEGMVTLPRPVERRS</sequence>
<dbReference type="PANTHER" id="PTHR43849:SF2">
    <property type="entry name" value="BLL3936 PROTEIN"/>
    <property type="match status" value="1"/>
</dbReference>
<feature type="transmembrane region" description="Helical" evidence="2">
    <location>
        <begin position="495"/>
        <end position="513"/>
    </location>
</feature>
<feature type="transmembrane region" description="Helical" evidence="2">
    <location>
        <begin position="464"/>
        <end position="489"/>
    </location>
</feature>
<keyword evidence="1" id="KW-0997">Cell inner membrane</keyword>
<proteinExistence type="predicted"/>
<feature type="transmembrane region" description="Helical" evidence="2">
    <location>
        <begin position="188"/>
        <end position="210"/>
    </location>
</feature>